<reference evidence="5 6" key="1">
    <citation type="submission" date="2014-06" db="EMBL/GenBank/DDBJ databases">
        <authorList>
            <person name="Swart Estienne"/>
        </authorList>
    </citation>
    <scope>NUCLEOTIDE SEQUENCE [LARGE SCALE GENOMIC DNA]</scope>
    <source>
        <strain evidence="5 6">130c</strain>
    </source>
</reference>
<organism evidence="5 6">
    <name type="scientific">Stylonychia lemnae</name>
    <name type="common">Ciliate</name>
    <dbReference type="NCBI Taxonomy" id="5949"/>
    <lineage>
        <taxon>Eukaryota</taxon>
        <taxon>Sar</taxon>
        <taxon>Alveolata</taxon>
        <taxon>Ciliophora</taxon>
        <taxon>Intramacronucleata</taxon>
        <taxon>Spirotrichea</taxon>
        <taxon>Stichotrichia</taxon>
        <taxon>Sporadotrichida</taxon>
        <taxon>Oxytrichidae</taxon>
        <taxon>Stylonychinae</taxon>
        <taxon>Stylonychia</taxon>
    </lineage>
</organism>
<feature type="region of interest" description="Disordered" evidence="4">
    <location>
        <begin position="66"/>
        <end position="143"/>
    </location>
</feature>
<feature type="compositionally biased region" description="Low complexity" evidence="4">
    <location>
        <begin position="584"/>
        <end position="594"/>
    </location>
</feature>
<keyword evidence="2 3" id="KW-0175">Coiled coil</keyword>
<dbReference type="PANTHER" id="PTHR47057">
    <property type="entry name" value="AFADIN/ALPHA-ACTININ-BINDING"/>
    <property type="match status" value="1"/>
</dbReference>
<evidence type="ECO:0000256" key="2">
    <source>
        <dbReference type="ARBA" id="ARBA00023054"/>
    </source>
</evidence>
<evidence type="ECO:0000256" key="1">
    <source>
        <dbReference type="ARBA" id="ARBA00009291"/>
    </source>
</evidence>
<dbReference type="PANTHER" id="PTHR47057:SF1">
    <property type="entry name" value="AFADIN_ALPHA-ACTININ-BINDING PROTEIN"/>
    <property type="match status" value="1"/>
</dbReference>
<evidence type="ECO:0000313" key="5">
    <source>
        <dbReference type="EMBL" id="CDW89511.1"/>
    </source>
</evidence>
<feature type="coiled-coil region" evidence="3">
    <location>
        <begin position="286"/>
        <end position="387"/>
    </location>
</feature>
<evidence type="ECO:0000256" key="4">
    <source>
        <dbReference type="SAM" id="MobiDB-lite"/>
    </source>
</evidence>
<dbReference type="OrthoDB" id="312015at2759"/>
<feature type="compositionally biased region" description="Acidic residues" evidence="4">
    <location>
        <begin position="71"/>
        <end position="80"/>
    </location>
</feature>
<accession>A0A078B5M9</accession>
<comment type="similarity">
    <text evidence="1">Belongs to the ADIP family.</text>
</comment>
<evidence type="ECO:0000256" key="3">
    <source>
        <dbReference type="SAM" id="Coils"/>
    </source>
</evidence>
<feature type="compositionally biased region" description="Low complexity" evidence="4">
    <location>
        <begin position="638"/>
        <end position="650"/>
    </location>
</feature>
<name>A0A078B5M9_STYLE</name>
<dbReference type="InterPro" id="IPR021622">
    <property type="entry name" value="Afadin/alpha-actinin-bd"/>
</dbReference>
<feature type="compositionally biased region" description="Polar residues" evidence="4">
    <location>
        <begin position="89"/>
        <end position="121"/>
    </location>
</feature>
<evidence type="ECO:0000313" key="6">
    <source>
        <dbReference type="Proteomes" id="UP000039865"/>
    </source>
</evidence>
<dbReference type="Proteomes" id="UP000039865">
    <property type="component" value="Unassembled WGS sequence"/>
</dbReference>
<dbReference type="Pfam" id="PF11559">
    <property type="entry name" value="ADIP"/>
    <property type="match status" value="1"/>
</dbReference>
<feature type="compositionally biased region" description="Polar residues" evidence="4">
    <location>
        <begin position="625"/>
        <end position="634"/>
    </location>
</feature>
<dbReference type="InParanoid" id="A0A078B5M9"/>
<proteinExistence type="inferred from homology"/>
<feature type="region of interest" description="Disordered" evidence="4">
    <location>
        <begin position="583"/>
        <end position="672"/>
    </location>
</feature>
<keyword evidence="6" id="KW-1185">Reference proteome</keyword>
<dbReference type="EMBL" id="CCKQ01017612">
    <property type="protein sequence ID" value="CDW89511.1"/>
    <property type="molecule type" value="Genomic_DNA"/>
</dbReference>
<gene>
    <name evidence="5" type="primary">Contig17510.g18631</name>
    <name evidence="5" type="ORF">STYLEM_18644</name>
</gene>
<sequence>MHPTHKQQKSQKISANGLSTIMNECDDFFNQMTSEFQHVDNIFKPSIGIQNSGKKNDSFQNNYDFLAADDGANDSEDDYSQDLSHEKSNLNISANKQSYQKISKTAASPINKSKGSPNFNQLDMEDPTDETNYRSSPPQNKDERDILQDYLGDNKQRQKSAKKVNMMDEYMKMFNKQQPNQLLNNNKAGNFTQPITPSQKQNQQQNYFLFNENANSQIQDLKAGSQNNETADDELDSAIIKITDHLASFGFPDPGNLRSNKKKDVRKRIKCLVQLLKQRQRDLDYRQQYEGKMIRLQQDRDMYEQKYKQASTKVQELDKEKYALQLQIKDKTNEVKNTIDRQKTLSKGHTEVNVKLEQRVNLLSIEIKKLETKNTKLQDQIKRLMGIDKCQYSNSIEATSKAINGQNIFRNLPEKEYSEQIQKGNSIVQDRLLQENHHLKDCLLLIHQSLKGIMDQHFVPLFKLSPAQIPVSLLDELGFLKNNQFKLEQVITPLMLNIPQNTQSLSNMIKLFNENLKKIEHFYIDILNPLNICQIILDINNLLAEKSALSKDGQSIVYTPITTYEELKQIIKSSTIQINLLGSNNNQNATNKANQDGDNGAERGRQSNVNKPHATSKSRKKWSEQNDGNKSPENPISKVQFQKPKQQQEQVNLARRMFQNTSSFHGNPNYDE</sequence>
<protein>
    <submittedName>
        <fullName evidence="5">Uncharacterized protein</fullName>
    </submittedName>
</protein>
<dbReference type="AlphaFoldDB" id="A0A078B5M9"/>